<dbReference type="Proteomes" id="UP000285310">
    <property type="component" value="Unassembled WGS sequence"/>
</dbReference>
<dbReference type="GO" id="GO:0022857">
    <property type="term" value="F:transmembrane transporter activity"/>
    <property type="evidence" value="ECO:0007669"/>
    <property type="project" value="InterPro"/>
</dbReference>
<dbReference type="PANTHER" id="PTHR48020">
    <property type="entry name" value="PROTON MYO-INOSITOL COTRANSPORTER"/>
    <property type="match status" value="1"/>
</dbReference>
<comment type="caution">
    <text evidence="10">The sequence shown here is derived from an EMBL/GenBank/DDBJ whole genome shotgun (WGS) entry which is preliminary data.</text>
</comment>
<reference evidence="10 11" key="1">
    <citation type="submission" date="2013-10" db="EMBL/GenBank/DDBJ databases">
        <title>Salinisphaera japonica YTM-1 Genome Sequencing.</title>
        <authorList>
            <person name="Lai Q."/>
            <person name="Li C."/>
            <person name="Shao Z."/>
        </authorList>
    </citation>
    <scope>NUCLEOTIDE SEQUENCE [LARGE SCALE GENOMIC DNA]</scope>
    <source>
        <strain evidence="10 11">YTM-1</strain>
    </source>
</reference>
<feature type="transmembrane region" description="Helical" evidence="8">
    <location>
        <begin position="423"/>
        <end position="441"/>
    </location>
</feature>
<dbReference type="InterPro" id="IPR036259">
    <property type="entry name" value="MFS_trans_sf"/>
</dbReference>
<feature type="transmembrane region" description="Helical" evidence="8">
    <location>
        <begin position="174"/>
        <end position="195"/>
    </location>
</feature>
<dbReference type="OrthoDB" id="5368493at2"/>
<comment type="similarity">
    <text evidence="2 7">Belongs to the major facilitator superfamily. Sugar transporter (TC 2.A.1.1) family.</text>
</comment>
<evidence type="ECO:0000256" key="4">
    <source>
        <dbReference type="ARBA" id="ARBA00022692"/>
    </source>
</evidence>
<dbReference type="Pfam" id="PF00083">
    <property type="entry name" value="Sugar_tr"/>
    <property type="match status" value="1"/>
</dbReference>
<dbReference type="InterPro" id="IPR050814">
    <property type="entry name" value="Myo-inositol_Transporter"/>
</dbReference>
<dbReference type="PROSITE" id="PS00216">
    <property type="entry name" value="SUGAR_TRANSPORT_1"/>
    <property type="match status" value="1"/>
</dbReference>
<dbReference type="PROSITE" id="PS00217">
    <property type="entry name" value="SUGAR_TRANSPORT_2"/>
    <property type="match status" value="1"/>
</dbReference>
<dbReference type="EMBL" id="AYKG01000001">
    <property type="protein sequence ID" value="ROO32875.1"/>
    <property type="molecule type" value="Genomic_DNA"/>
</dbReference>
<feature type="transmembrane region" description="Helical" evidence="8">
    <location>
        <begin position="295"/>
        <end position="316"/>
    </location>
</feature>
<accession>A0A423Q2Q1</accession>
<dbReference type="GO" id="GO:0016020">
    <property type="term" value="C:membrane"/>
    <property type="evidence" value="ECO:0007669"/>
    <property type="project" value="UniProtKB-SubCell"/>
</dbReference>
<dbReference type="Gene3D" id="1.20.1250.20">
    <property type="entry name" value="MFS general substrate transporter like domains"/>
    <property type="match status" value="1"/>
</dbReference>
<dbReference type="AlphaFoldDB" id="A0A423Q2Q1"/>
<feature type="transmembrane region" description="Helical" evidence="8">
    <location>
        <begin position="355"/>
        <end position="379"/>
    </location>
</feature>
<feature type="transmembrane region" description="Helical" evidence="8">
    <location>
        <begin position="56"/>
        <end position="76"/>
    </location>
</feature>
<name>A0A423Q2Q1_9GAMM</name>
<dbReference type="NCBIfam" id="TIGR00879">
    <property type="entry name" value="SP"/>
    <property type="match status" value="1"/>
</dbReference>
<evidence type="ECO:0000256" key="8">
    <source>
        <dbReference type="SAM" id="Phobius"/>
    </source>
</evidence>
<keyword evidence="4 8" id="KW-0812">Transmembrane</keyword>
<protein>
    <submittedName>
        <fullName evidence="10">D-galactose transporter</fullName>
    </submittedName>
</protein>
<gene>
    <name evidence="10" type="ORF">SAJA_01240</name>
</gene>
<feature type="transmembrane region" description="Helical" evidence="8">
    <location>
        <begin position="20"/>
        <end position="44"/>
    </location>
</feature>
<dbReference type="CDD" id="cd17315">
    <property type="entry name" value="MFS_GLUT_like"/>
    <property type="match status" value="1"/>
</dbReference>
<feature type="transmembrane region" description="Helical" evidence="8">
    <location>
        <begin position="400"/>
        <end position="417"/>
    </location>
</feature>
<dbReference type="InterPro" id="IPR005828">
    <property type="entry name" value="MFS_sugar_transport-like"/>
</dbReference>
<evidence type="ECO:0000256" key="7">
    <source>
        <dbReference type="RuleBase" id="RU003346"/>
    </source>
</evidence>
<dbReference type="InterPro" id="IPR020846">
    <property type="entry name" value="MFS_dom"/>
</dbReference>
<organism evidence="10 11">
    <name type="scientific">Salinisphaera japonica YTM-1</name>
    <dbReference type="NCBI Taxonomy" id="1209778"/>
    <lineage>
        <taxon>Bacteria</taxon>
        <taxon>Pseudomonadati</taxon>
        <taxon>Pseudomonadota</taxon>
        <taxon>Gammaproteobacteria</taxon>
        <taxon>Salinisphaerales</taxon>
        <taxon>Salinisphaeraceae</taxon>
        <taxon>Salinisphaera</taxon>
    </lineage>
</organism>
<evidence type="ECO:0000259" key="9">
    <source>
        <dbReference type="PROSITE" id="PS50850"/>
    </source>
</evidence>
<evidence type="ECO:0000256" key="2">
    <source>
        <dbReference type="ARBA" id="ARBA00010992"/>
    </source>
</evidence>
<keyword evidence="5 8" id="KW-1133">Transmembrane helix</keyword>
<keyword evidence="6 8" id="KW-0472">Membrane</keyword>
<keyword evidence="3 7" id="KW-0813">Transport</keyword>
<evidence type="ECO:0000256" key="6">
    <source>
        <dbReference type="ARBA" id="ARBA00023136"/>
    </source>
</evidence>
<feature type="domain" description="Major facilitator superfamily (MFS) profile" evidence="9">
    <location>
        <begin position="22"/>
        <end position="445"/>
    </location>
</feature>
<evidence type="ECO:0000256" key="5">
    <source>
        <dbReference type="ARBA" id="ARBA00022989"/>
    </source>
</evidence>
<evidence type="ECO:0000313" key="10">
    <source>
        <dbReference type="EMBL" id="ROO32875.1"/>
    </source>
</evidence>
<feature type="transmembrane region" description="Helical" evidence="8">
    <location>
        <begin position="113"/>
        <end position="134"/>
    </location>
</feature>
<feature type="transmembrane region" description="Helical" evidence="8">
    <location>
        <begin position="258"/>
        <end position="279"/>
    </location>
</feature>
<dbReference type="PROSITE" id="PS50850">
    <property type="entry name" value="MFS"/>
    <property type="match status" value="1"/>
</dbReference>
<sequence length="467" mass="50452">MTTMQSNETATAPGSRSTVWVIGFVAALAGLLFGMDIGVISGALPLIEKAFSVNDFMQEMIVSAMMAGAAVGAAFSGQISRRFGRRRTLLISGIVFAAGALFCAGAWSPLSLVAARAVLGIAVGMSSFIAPIYLSEVAPESVRGRLISFYQLMIMTGILVAYLVNAVFVDIGGWRLMLGVIALPALLMVIGMATLPRSPRWLIDRGLTDEAHRVLLQLRGGDQSRVDAEMALIRDSAQLSEAGARLFRNNANFRRSTGLGMVLQFMQQFTGANVILYYAPHILELAGYDSARQQLWGTVLIGVLMTLATFIAIAFVDRLGRKPLLYSGFSVMGICMLLLGGLYEYGLASIWAQYIAISLLGVFVISYAMSAAPMIWVLCSEIQPLRGRDFGVTCSTVTNWVSNMIIGATFLTLLTTLGNAGTFWLYAGLNFVFILATFCLIPETKGVSLERIEQNLMAGRPLRRIGL</sequence>
<feature type="transmembrane region" description="Helical" evidence="8">
    <location>
        <begin position="323"/>
        <end position="343"/>
    </location>
</feature>
<evidence type="ECO:0000313" key="11">
    <source>
        <dbReference type="Proteomes" id="UP000285310"/>
    </source>
</evidence>
<dbReference type="PRINTS" id="PR00171">
    <property type="entry name" value="SUGRTRNSPORT"/>
</dbReference>
<evidence type="ECO:0000256" key="3">
    <source>
        <dbReference type="ARBA" id="ARBA00022448"/>
    </source>
</evidence>
<feature type="transmembrane region" description="Helical" evidence="8">
    <location>
        <begin position="88"/>
        <end position="107"/>
    </location>
</feature>
<dbReference type="InterPro" id="IPR003663">
    <property type="entry name" value="Sugar/inositol_transpt"/>
</dbReference>
<dbReference type="PANTHER" id="PTHR48020:SF12">
    <property type="entry name" value="PROTON MYO-INOSITOL COTRANSPORTER"/>
    <property type="match status" value="1"/>
</dbReference>
<feature type="transmembrane region" description="Helical" evidence="8">
    <location>
        <begin position="146"/>
        <end position="168"/>
    </location>
</feature>
<evidence type="ECO:0000256" key="1">
    <source>
        <dbReference type="ARBA" id="ARBA00004141"/>
    </source>
</evidence>
<dbReference type="InterPro" id="IPR005829">
    <property type="entry name" value="Sugar_transporter_CS"/>
</dbReference>
<proteinExistence type="inferred from homology"/>
<dbReference type="InParanoid" id="A0A423Q2Q1"/>
<comment type="subcellular location">
    <subcellularLocation>
        <location evidence="1">Membrane</location>
        <topology evidence="1">Multi-pass membrane protein</topology>
    </subcellularLocation>
</comment>
<keyword evidence="11" id="KW-1185">Reference proteome</keyword>
<dbReference type="SUPFAM" id="SSF103473">
    <property type="entry name" value="MFS general substrate transporter"/>
    <property type="match status" value="1"/>
</dbReference>